<dbReference type="Pfam" id="PF07929">
    <property type="entry name" value="PRiA4_ORF3"/>
    <property type="match status" value="1"/>
</dbReference>
<evidence type="ECO:0000313" key="2">
    <source>
        <dbReference type="EMBL" id="OUQ35577.1"/>
    </source>
</evidence>
<accession>A0A1Y4T070</accession>
<dbReference type="SUPFAM" id="SSF159941">
    <property type="entry name" value="MM3350-like"/>
    <property type="match status" value="1"/>
</dbReference>
<proteinExistence type="predicted"/>
<evidence type="ECO:0000259" key="1">
    <source>
        <dbReference type="Pfam" id="PF07929"/>
    </source>
</evidence>
<name>A0A1Y4T070_9FIRM</name>
<dbReference type="AlphaFoldDB" id="A0A1Y4T070"/>
<dbReference type="RefSeq" id="WP_087357392.1">
    <property type="nucleotide sequence ID" value="NZ_NFLJ01000007.1"/>
</dbReference>
<gene>
    <name evidence="2" type="ORF">B5E75_03470</name>
</gene>
<dbReference type="OrthoDB" id="1643545at2"/>
<dbReference type="EMBL" id="NFLJ01000007">
    <property type="protein sequence ID" value="OUQ35577.1"/>
    <property type="molecule type" value="Genomic_DNA"/>
</dbReference>
<dbReference type="InterPro" id="IPR024047">
    <property type="entry name" value="MM3350-like_sf"/>
</dbReference>
<comment type="caution">
    <text evidence="2">The sequence shown here is derived from an EMBL/GenBank/DDBJ whole genome shotgun (WGS) entry which is preliminary data.</text>
</comment>
<reference evidence="2 3" key="1">
    <citation type="journal article" date="2018" name="BMC Genomics">
        <title>Whole genome sequencing and function prediction of 133 gut anaerobes isolated from chicken caecum in pure cultures.</title>
        <authorList>
            <person name="Medvecky M."/>
            <person name="Cejkova D."/>
            <person name="Polansky O."/>
            <person name="Karasova D."/>
            <person name="Kubasova T."/>
            <person name="Cizek A."/>
            <person name="Rychlik I."/>
        </authorList>
    </citation>
    <scope>NUCLEOTIDE SEQUENCE [LARGE SCALE GENOMIC DNA]</scope>
    <source>
        <strain evidence="2 3">An13</strain>
    </source>
</reference>
<dbReference type="InterPro" id="IPR012912">
    <property type="entry name" value="Plasmid_pRiA4b_Orf3-like"/>
</dbReference>
<keyword evidence="3" id="KW-1185">Reference proteome</keyword>
<protein>
    <recommendedName>
        <fullName evidence="1">Plasmid pRiA4b Orf3-like domain-containing protein</fullName>
    </recommendedName>
</protein>
<organism evidence="2 3">
    <name type="scientific">Massilimicrobiota timonensis</name>
    <dbReference type="NCBI Taxonomy" id="1776392"/>
    <lineage>
        <taxon>Bacteria</taxon>
        <taxon>Bacillati</taxon>
        <taxon>Bacillota</taxon>
        <taxon>Erysipelotrichia</taxon>
        <taxon>Erysipelotrichales</taxon>
        <taxon>Erysipelotrichaceae</taxon>
        <taxon>Massilimicrobiota</taxon>
    </lineage>
</organism>
<dbReference type="Gene3D" id="3.10.290.30">
    <property type="entry name" value="MM3350-like"/>
    <property type="match status" value="1"/>
</dbReference>
<dbReference type="Proteomes" id="UP000195305">
    <property type="component" value="Unassembled WGS sequence"/>
</dbReference>
<evidence type="ECO:0000313" key="3">
    <source>
        <dbReference type="Proteomes" id="UP000195305"/>
    </source>
</evidence>
<sequence>MLMEHVFQCVDDIYDEVVNHGSDELKRTICDLEKIAGHNTPSVIKKGIMLSMTICFNQVQFQDELFEGLLQENLEYMIRHIPEMKKTIQLRVSLRGLEKEMNREIILPYFITLADLAYAVLAIFQAEGHHLFKIESNCGRFGCEQCDQEMLDDYAANVFLSDLHLEKDHQFSLWYDFGEDYVFDIEVLNIQIQSDLFVLEDSQIIAGKGYGIWEDEHELLEMYYKNYDEFLMRIEDYGLDEDDFIFNEFDQDIANEMFMEDFEFLRHVYEDQDEDLW</sequence>
<feature type="domain" description="Plasmid pRiA4b Orf3-like" evidence="1">
    <location>
        <begin position="87"/>
        <end position="234"/>
    </location>
</feature>